<proteinExistence type="predicted"/>
<dbReference type="SUPFAM" id="SSF56601">
    <property type="entry name" value="beta-lactamase/transpeptidase-like"/>
    <property type="match status" value="1"/>
</dbReference>
<evidence type="ECO:0000259" key="1">
    <source>
        <dbReference type="Pfam" id="PF00905"/>
    </source>
</evidence>
<feature type="domain" description="Penicillin-binding protein transpeptidase" evidence="1">
    <location>
        <begin position="3"/>
        <end position="78"/>
    </location>
</feature>
<dbReference type="InterPro" id="IPR001460">
    <property type="entry name" value="PCN-bd_Tpept"/>
</dbReference>
<dbReference type="GO" id="GO:0008658">
    <property type="term" value="F:penicillin binding"/>
    <property type="evidence" value="ECO:0007669"/>
    <property type="project" value="InterPro"/>
</dbReference>
<dbReference type="Gene3D" id="3.40.710.10">
    <property type="entry name" value="DD-peptidase/beta-lactamase superfamily"/>
    <property type="match status" value="1"/>
</dbReference>
<dbReference type="AlphaFoldDB" id="A0A235B937"/>
<protein>
    <recommendedName>
        <fullName evidence="1">Penicillin-binding protein transpeptidase domain-containing protein</fullName>
    </recommendedName>
</protein>
<gene>
    <name evidence="2" type="ORF">CHM34_02955</name>
</gene>
<dbReference type="InterPro" id="IPR012338">
    <property type="entry name" value="Beta-lactam/transpept-like"/>
</dbReference>
<comment type="caution">
    <text evidence="2">The sequence shown here is derived from an EMBL/GenBank/DDBJ whole genome shotgun (WGS) entry which is preliminary data.</text>
</comment>
<evidence type="ECO:0000313" key="2">
    <source>
        <dbReference type="EMBL" id="OYD08771.1"/>
    </source>
</evidence>
<dbReference type="Pfam" id="PF00905">
    <property type="entry name" value="Transpeptidase"/>
    <property type="match status" value="1"/>
</dbReference>
<dbReference type="OrthoDB" id="9762883at2"/>
<accession>A0A235B937</accession>
<sequence>MNIDIVKQIMTLEEEEGAVLSGKTGAGWKDGVINSMPINGYFVGYVEKDDRTYFFATNLEASDLATGGKAKAITLQILRDQGLYPSQN</sequence>
<keyword evidence="3" id="KW-1185">Reference proteome</keyword>
<evidence type="ECO:0000313" key="3">
    <source>
        <dbReference type="Proteomes" id="UP000215459"/>
    </source>
</evidence>
<dbReference type="Proteomes" id="UP000215459">
    <property type="component" value="Unassembled WGS sequence"/>
</dbReference>
<reference evidence="2 3" key="1">
    <citation type="submission" date="2017-07" db="EMBL/GenBank/DDBJ databases">
        <title>The genome sequence of Paludifilum halophilum highlights mechanisms for microbial adaptation to high salt environemnts.</title>
        <authorList>
            <person name="Belbahri L."/>
        </authorList>
    </citation>
    <scope>NUCLEOTIDE SEQUENCE [LARGE SCALE GENOMIC DNA]</scope>
    <source>
        <strain evidence="2 3">DSM 102817</strain>
    </source>
</reference>
<dbReference type="EMBL" id="NOWF01000002">
    <property type="protein sequence ID" value="OYD08771.1"/>
    <property type="molecule type" value="Genomic_DNA"/>
</dbReference>
<organism evidence="2 3">
    <name type="scientific">Paludifilum halophilum</name>
    <dbReference type="NCBI Taxonomy" id="1642702"/>
    <lineage>
        <taxon>Bacteria</taxon>
        <taxon>Bacillati</taxon>
        <taxon>Bacillota</taxon>
        <taxon>Bacilli</taxon>
        <taxon>Bacillales</taxon>
        <taxon>Thermoactinomycetaceae</taxon>
        <taxon>Paludifilum</taxon>
    </lineage>
</organism>
<name>A0A235B937_9BACL</name>